<keyword evidence="3" id="KW-1185">Reference proteome</keyword>
<dbReference type="EMBL" id="SWKU01000026">
    <property type="protein sequence ID" value="KAF2996620.1"/>
    <property type="molecule type" value="Genomic_DNA"/>
</dbReference>
<feature type="region of interest" description="Disordered" evidence="1">
    <location>
        <begin position="46"/>
        <end position="98"/>
    </location>
</feature>
<feature type="compositionally biased region" description="Low complexity" evidence="1">
    <location>
        <begin position="61"/>
        <end position="73"/>
    </location>
</feature>
<name>A0A9P4T7F3_CURKU</name>
<feature type="region of interest" description="Disordered" evidence="1">
    <location>
        <begin position="200"/>
        <end position="301"/>
    </location>
</feature>
<feature type="region of interest" description="Disordered" evidence="1">
    <location>
        <begin position="319"/>
        <end position="408"/>
    </location>
</feature>
<feature type="region of interest" description="Disordered" evidence="1">
    <location>
        <begin position="1"/>
        <end position="34"/>
    </location>
</feature>
<dbReference type="AlphaFoldDB" id="A0A9P4T7F3"/>
<feature type="compositionally biased region" description="Low complexity" evidence="1">
    <location>
        <begin position="323"/>
        <end position="337"/>
    </location>
</feature>
<organism evidence="2 3">
    <name type="scientific">Curvularia kusanoi</name>
    <name type="common">Cochliobolus kusanoi</name>
    <dbReference type="NCBI Taxonomy" id="90978"/>
    <lineage>
        <taxon>Eukaryota</taxon>
        <taxon>Fungi</taxon>
        <taxon>Dikarya</taxon>
        <taxon>Ascomycota</taxon>
        <taxon>Pezizomycotina</taxon>
        <taxon>Dothideomycetes</taxon>
        <taxon>Pleosporomycetidae</taxon>
        <taxon>Pleosporales</taxon>
        <taxon>Pleosporineae</taxon>
        <taxon>Pleosporaceae</taxon>
        <taxon>Curvularia</taxon>
    </lineage>
</organism>
<evidence type="ECO:0000313" key="3">
    <source>
        <dbReference type="Proteomes" id="UP000801428"/>
    </source>
</evidence>
<dbReference type="Proteomes" id="UP000801428">
    <property type="component" value="Unassembled WGS sequence"/>
</dbReference>
<comment type="caution">
    <text evidence="2">The sequence shown here is derived from an EMBL/GenBank/DDBJ whole genome shotgun (WGS) entry which is preliminary data.</text>
</comment>
<feature type="compositionally biased region" description="Low complexity" evidence="1">
    <location>
        <begin position="248"/>
        <end position="258"/>
    </location>
</feature>
<feature type="compositionally biased region" description="Polar residues" evidence="1">
    <location>
        <begin position="343"/>
        <end position="352"/>
    </location>
</feature>
<sequence>MPRQLPWKSGGGGRTRTVKPPVRPSRLAKIPDDFDGDVLEDAVLAVTDSKGKDKARATPYSDSSLSERSSDVSAPQSKRTMTRGPRERPTSSSPPPIAEYALQHHEPMRKAVSKFDLRDDEWMMVEDEFLETAKLFTRHLHIAEYDRLKATIEAKKKEVKVARPVIAGAERSTTGALKQRAKAQENKQKKAIRDVFAALGDSSEDDGSSSHQRIDKATSIPPKPRPSNKDTVDTDSDDLDTQRPPKVRPAVTAPAPATQSNVQSSPLNIAKPSAHSFARPAPPRTTINPSRTRVSTSRMTPFDMLDEYTPLTFDNKKVTLAESATSRSQSTSSNRSSPRIPQMSPSKTVQTRRSLDLTEDWEGPESSSTISKEVADRIAKRKAQRAKEDASKGEKRATQLDDIPTFLF</sequence>
<evidence type="ECO:0000313" key="2">
    <source>
        <dbReference type="EMBL" id="KAF2996620.1"/>
    </source>
</evidence>
<evidence type="ECO:0000256" key="1">
    <source>
        <dbReference type="SAM" id="MobiDB-lite"/>
    </source>
</evidence>
<feature type="compositionally biased region" description="Basic and acidic residues" evidence="1">
    <location>
        <begin position="385"/>
        <end position="399"/>
    </location>
</feature>
<gene>
    <name evidence="2" type="ORF">E8E13_001905</name>
</gene>
<accession>A0A9P4T7F3</accession>
<proteinExistence type="predicted"/>
<dbReference type="OrthoDB" id="5374569at2759"/>
<reference evidence="2" key="1">
    <citation type="submission" date="2019-04" db="EMBL/GenBank/DDBJ databases">
        <title>Sequencing of skin fungus with MAO and IRED activity.</title>
        <authorList>
            <person name="Marsaioli A.J."/>
            <person name="Bonatto J.M.C."/>
            <person name="Reis Junior O."/>
        </authorList>
    </citation>
    <scope>NUCLEOTIDE SEQUENCE</scope>
    <source>
        <strain evidence="2">30M1</strain>
    </source>
</reference>
<feature type="compositionally biased region" description="Polar residues" evidence="1">
    <location>
        <begin position="285"/>
        <end position="299"/>
    </location>
</feature>
<protein>
    <submittedName>
        <fullName evidence="2">Uncharacterized protein</fullName>
    </submittedName>
</protein>